<name>A0A143YVI4_9LACT</name>
<keyword evidence="2" id="KW-0808">Transferase</keyword>
<evidence type="ECO:0000313" key="3">
    <source>
        <dbReference type="Proteomes" id="UP000242754"/>
    </source>
</evidence>
<keyword evidence="3" id="KW-1185">Reference proteome</keyword>
<dbReference type="Pfam" id="PF13649">
    <property type="entry name" value="Methyltransf_25"/>
    <property type="match status" value="1"/>
</dbReference>
<dbReference type="Proteomes" id="UP000242754">
    <property type="component" value="Unassembled WGS sequence"/>
</dbReference>
<dbReference type="EMBL" id="FJNE01000008">
    <property type="protein sequence ID" value="CZQ99755.1"/>
    <property type="molecule type" value="Genomic_DNA"/>
</dbReference>
<dbReference type="InterPro" id="IPR029063">
    <property type="entry name" value="SAM-dependent_MTases_sf"/>
</dbReference>
<evidence type="ECO:0000259" key="1">
    <source>
        <dbReference type="Pfam" id="PF13649"/>
    </source>
</evidence>
<dbReference type="GO" id="GO:0032259">
    <property type="term" value="P:methylation"/>
    <property type="evidence" value="ECO:0007669"/>
    <property type="project" value="UniProtKB-KW"/>
</dbReference>
<dbReference type="RefSeq" id="WP_177194413.1">
    <property type="nucleotide sequence ID" value="NZ_FJNE01000008.1"/>
</dbReference>
<dbReference type="AlphaFoldDB" id="A0A143YVI4"/>
<dbReference type="GO" id="GO:0008168">
    <property type="term" value="F:methyltransferase activity"/>
    <property type="evidence" value="ECO:0007669"/>
    <property type="project" value="UniProtKB-KW"/>
</dbReference>
<dbReference type="InterPro" id="IPR041698">
    <property type="entry name" value="Methyltransf_25"/>
</dbReference>
<gene>
    <name evidence="2" type="ORF">Tpal_2415</name>
</gene>
<dbReference type="PANTHER" id="PTHR43591:SF24">
    <property type="entry name" value="2-METHOXY-6-POLYPRENYL-1,4-BENZOQUINOL METHYLASE, MITOCHONDRIAL"/>
    <property type="match status" value="1"/>
</dbReference>
<dbReference type="CDD" id="cd02440">
    <property type="entry name" value="AdoMet_MTases"/>
    <property type="match status" value="1"/>
</dbReference>
<sequence length="248" mass="28762">METLELIIDFHKHNPRQGPGSPQSTIRALQFLPQLTPQAKLLDIGCGTGAQTMVLSEQTPAHITAIDNSPEFLELLRQKVMEIGIGSRVDVREMDMEQLDFEPDSLDVIWGEGAIYNIGFSRGLQEWHPLLKEQGYLVVSEISWLTTERPTEVDRYWTEVYPEMGTISQKISQIEEAGYVPLAHFVLPESDWTTHYYHYYETGAAAFLERNDNSQEAWDLMAENRKEIAHFEKYKDYYNYVFYIMQKN</sequence>
<dbReference type="STRING" id="140314.SAMN04488076_10723"/>
<dbReference type="Gene3D" id="3.40.50.150">
    <property type="entry name" value="Vaccinia Virus protein VP39"/>
    <property type="match status" value="1"/>
</dbReference>
<feature type="domain" description="Methyltransferase" evidence="1">
    <location>
        <begin position="42"/>
        <end position="135"/>
    </location>
</feature>
<proteinExistence type="predicted"/>
<dbReference type="SUPFAM" id="SSF53335">
    <property type="entry name" value="S-adenosyl-L-methionine-dependent methyltransferases"/>
    <property type="match status" value="1"/>
</dbReference>
<reference evidence="2 3" key="1">
    <citation type="submission" date="2016-02" db="EMBL/GenBank/DDBJ databases">
        <authorList>
            <person name="Wen L."/>
            <person name="He K."/>
            <person name="Yang H."/>
        </authorList>
    </citation>
    <scope>NUCLEOTIDE SEQUENCE [LARGE SCALE GENOMIC DNA]</scope>
    <source>
        <strain evidence="2">Trichococcus palustris</strain>
    </source>
</reference>
<keyword evidence="2" id="KW-0489">Methyltransferase</keyword>
<accession>A0A143YVI4</accession>
<organism evidence="2 3">
    <name type="scientific">Trichococcus palustris</name>
    <dbReference type="NCBI Taxonomy" id="140314"/>
    <lineage>
        <taxon>Bacteria</taxon>
        <taxon>Bacillati</taxon>
        <taxon>Bacillota</taxon>
        <taxon>Bacilli</taxon>
        <taxon>Lactobacillales</taxon>
        <taxon>Carnobacteriaceae</taxon>
        <taxon>Trichococcus</taxon>
    </lineage>
</organism>
<protein>
    <submittedName>
        <fullName evidence="2">S-adenosyl-l-methionine-dependent methyltransferase</fullName>
    </submittedName>
</protein>
<evidence type="ECO:0000313" key="2">
    <source>
        <dbReference type="EMBL" id="CZQ99755.1"/>
    </source>
</evidence>
<dbReference type="PANTHER" id="PTHR43591">
    <property type="entry name" value="METHYLTRANSFERASE"/>
    <property type="match status" value="1"/>
</dbReference>